<name>A0ABR5CG60_9MICO</name>
<keyword evidence="1" id="KW-1133">Transmembrane helix</keyword>
<evidence type="ECO:0000313" key="3">
    <source>
        <dbReference type="Proteomes" id="UP000032503"/>
    </source>
</evidence>
<keyword evidence="1" id="KW-0472">Membrane</keyword>
<keyword evidence="3" id="KW-1185">Reference proteome</keyword>
<protein>
    <recommendedName>
        <fullName evidence="4">DUF3592 domain-containing protein</fullName>
    </recommendedName>
</protein>
<dbReference type="EMBL" id="JYFC01000003">
    <property type="protein sequence ID" value="KJC64591.1"/>
    <property type="molecule type" value="Genomic_DNA"/>
</dbReference>
<keyword evidence="1" id="KW-0812">Transmembrane</keyword>
<feature type="transmembrane region" description="Helical" evidence="1">
    <location>
        <begin position="12"/>
        <end position="33"/>
    </location>
</feature>
<reference evidence="2 3" key="1">
    <citation type="journal article" date="2001" name="Int. J. Syst. Evol. Microbiol.">
        <title>Agreia bicolorata gen. nov., sp. nov., to accommodate actinobacteria isolated from narrow reed grass infected by the nematode Heteroanguina graminophila.</title>
        <authorList>
            <person name="Evtushenko L.I."/>
            <person name="Dorofeeva L.V."/>
            <person name="Dobrovolskaya T.G."/>
            <person name="Streshinskaya G.M."/>
            <person name="Subbotin S.A."/>
            <person name="Tiedje J.M."/>
        </authorList>
    </citation>
    <scope>NUCLEOTIDE SEQUENCE [LARGE SCALE GENOMIC DNA]</scope>
    <source>
        <strain evidence="2 3">VKM Ac-1804</strain>
    </source>
</reference>
<evidence type="ECO:0008006" key="4">
    <source>
        <dbReference type="Google" id="ProtNLM"/>
    </source>
</evidence>
<gene>
    <name evidence="2" type="ORF">TZ00_09555</name>
</gene>
<evidence type="ECO:0000313" key="2">
    <source>
        <dbReference type="EMBL" id="KJC64591.1"/>
    </source>
</evidence>
<dbReference type="Proteomes" id="UP000032503">
    <property type="component" value="Unassembled WGS sequence"/>
</dbReference>
<accession>A0ABR5CG60</accession>
<comment type="caution">
    <text evidence="2">The sequence shown here is derived from an EMBL/GenBank/DDBJ whole genome shotgun (WGS) entry which is preliminary data.</text>
</comment>
<proteinExistence type="predicted"/>
<evidence type="ECO:0000256" key="1">
    <source>
        <dbReference type="SAM" id="Phobius"/>
    </source>
</evidence>
<feature type="transmembrane region" description="Helical" evidence="1">
    <location>
        <begin position="151"/>
        <end position="176"/>
    </location>
</feature>
<organism evidence="2 3">
    <name type="scientific">Agreia bicolorata</name>
    <dbReference type="NCBI Taxonomy" id="110935"/>
    <lineage>
        <taxon>Bacteria</taxon>
        <taxon>Bacillati</taxon>
        <taxon>Actinomycetota</taxon>
        <taxon>Actinomycetes</taxon>
        <taxon>Micrococcales</taxon>
        <taxon>Microbacteriaceae</taxon>
        <taxon>Agreia</taxon>
    </lineage>
</organism>
<sequence>MRKPTRSLPSWPVWVFFAVMLIPGMIVLALLGFNKDIAQMGLEFQRDAIGRSVVVTGTLSEVDTTSGLPMTTSYYEVVIPDADGRPGKTVTFTGGEQWGFPPSSEYPAEQSFLVIADDPPRSVRNGPVGSIDPVTEETLQDAERGRTIAQAVWVAGIVIFWIFAAGLPILGTVLAVRRHRKRPGLVPRI</sequence>